<evidence type="ECO:0000256" key="11">
    <source>
        <dbReference type="SAM" id="MobiDB-lite"/>
    </source>
</evidence>
<dbReference type="InterPro" id="IPR004358">
    <property type="entry name" value="Sig_transdc_His_kin-like_C"/>
</dbReference>
<dbReference type="SUPFAM" id="SSF50341">
    <property type="entry name" value="CheW-like"/>
    <property type="match status" value="1"/>
</dbReference>
<evidence type="ECO:0000256" key="4">
    <source>
        <dbReference type="ARBA" id="ARBA00022553"/>
    </source>
</evidence>
<dbReference type="InterPro" id="IPR036890">
    <property type="entry name" value="HATPase_C_sf"/>
</dbReference>
<evidence type="ECO:0000256" key="6">
    <source>
        <dbReference type="ARBA" id="ARBA00022741"/>
    </source>
</evidence>
<name>A0A0W0Z356_9GAMM</name>
<dbReference type="InterPro" id="IPR036061">
    <property type="entry name" value="CheW-like_dom_sf"/>
</dbReference>
<dbReference type="InterPro" id="IPR051315">
    <property type="entry name" value="Bact_Chemotaxis_CheA"/>
</dbReference>
<dbReference type="Pfam" id="PF01584">
    <property type="entry name" value="CheW"/>
    <property type="match status" value="1"/>
</dbReference>
<dbReference type="SMART" id="SM00260">
    <property type="entry name" value="CheW"/>
    <property type="match status" value="1"/>
</dbReference>
<dbReference type="PROSITE" id="PS50851">
    <property type="entry name" value="CHEW"/>
    <property type="match status" value="1"/>
</dbReference>
<dbReference type="GO" id="GO:0006935">
    <property type="term" value="P:chemotaxis"/>
    <property type="evidence" value="ECO:0007669"/>
    <property type="project" value="InterPro"/>
</dbReference>
<dbReference type="OrthoDB" id="9803176at2"/>
<feature type="region of interest" description="Disordered" evidence="11">
    <location>
        <begin position="134"/>
        <end position="167"/>
    </location>
</feature>
<dbReference type="Gene3D" id="2.30.30.40">
    <property type="entry name" value="SH3 Domains"/>
    <property type="match status" value="1"/>
</dbReference>
<dbReference type="Proteomes" id="UP000054703">
    <property type="component" value="Unassembled WGS sequence"/>
</dbReference>
<dbReference type="FunFam" id="3.30.565.10:FF:000016">
    <property type="entry name" value="Chemotaxis protein CheA, putative"/>
    <property type="match status" value="1"/>
</dbReference>
<comment type="catalytic activity">
    <reaction evidence="1">
        <text>ATP + protein L-histidine = ADP + protein N-phospho-L-histidine.</text>
        <dbReference type="EC" id="2.7.13.3"/>
    </reaction>
</comment>
<dbReference type="EC" id="2.7.13.3" evidence="2"/>
<evidence type="ECO:0000256" key="3">
    <source>
        <dbReference type="ARBA" id="ARBA00021495"/>
    </source>
</evidence>
<dbReference type="PROSITE" id="PS50894">
    <property type="entry name" value="HPT"/>
    <property type="match status" value="2"/>
</dbReference>
<dbReference type="CDD" id="cd00088">
    <property type="entry name" value="HPT"/>
    <property type="match status" value="1"/>
</dbReference>
<dbReference type="PATRIC" id="fig|45074.5.peg.1554"/>
<dbReference type="SMART" id="SM00387">
    <property type="entry name" value="HATPase_c"/>
    <property type="match status" value="1"/>
</dbReference>
<dbReference type="Gene3D" id="1.20.120.160">
    <property type="entry name" value="HPT domain"/>
    <property type="match status" value="2"/>
</dbReference>
<dbReference type="PRINTS" id="PR00344">
    <property type="entry name" value="BCTRLSENSOR"/>
</dbReference>
<dbReference type="RefSeq" id="WP_058513858.1">
    <property type="nucleotide sequence ID" value="NZ_CAAAIH010000030.1"/>
</dbReference>
<evidence type="ECO:0000256" key="2">
    <source>
        <dbReference type="ARBA" id="ARBA00012438"/>
    </source>
</evidence>
<evidence type="ECO:0000256" key="9">
    <source>
        <dbReference type="ARBA" id="ARBA00035100"/>
    </source>
</evidence>
<evidence type="ECO:0000256" key="7">
    <source>
        <dbReference type="ARBA" id="ARBA00022777"/>
    </source>
</evidence>
<keyword evidence="7 15" id="KW-0418">Kinase</keyword>
<feature type="domain" description="Histidine kinase" evidence="12">
    <location>
        <begin position="428"/>
        <end position="633"/>
    </location>
</feature>
<evidence type="ECO:0000256" key="8">
    <source>
        <dbReference type="ARBA" id="ARBA00023012"/>
    </source>
</evidence>
<evidence type="ECO:0000259" key="13">
    <source>
        <dbReference type="PROSITE" id="PS50851"/>
    </source>
</evidence>
<evidence type="ECO:0000259" key="12">
    <source>
        <dbReference type="PROSITE" id="PS50109"/>
    </source>
</evidence>
<dbReference type="InterPro" id="IPR008207">
    <property type="entry name" value="Sig_transdc_His_kin_Hpt_dom"/>
</dbReference>
<feature type="modified residue" description="Phosphohistidine" evidence="10">
    <location>
        <position position="217"/>
    </location>
</feature>
<dbReference type="Gene3D" id="3.30.565.10">
    <property type="entry name" value="Histidine kinase-like ATPase, C-terminal domain"/>
    <property type="match status" value="1"/>
</dbReference>
<proteinExistence type="predicted"/>
<evidence type="ECO:0000313" key="16">
    <source>
        <dbReference type="Proteomes" id="UP000054703"/>
    </source>
</evidence>
<keyword evidence="16" id="KW-1185">Reference proteome</keyword>
<dbReference type="PANTHER" id="PTHR43395">
    <property type="entry name" value="SENSOR HISTIDINE KINASE CHEA"/>
    <property type="match status" value="1"/>
</dbReference>
<evidence type="ECO:0000256" key="1">
    <source>
        <dbReference type="ARBA" id="ARBA00000085"/>
    </source>
</evidence>
<dbReference type="SUPFAM" id="SSF47226">
    <property type="entry name" value="Histidine-containing phosphotransfer domain, HPT domain"/>
    <property type="match status" value="2"/>
</dbReference>
<accession>A0A0W0Z356</accession>
<protein>
    <recommendedName>
        <fullName evidence="3">Chemotaxis protein CheA</fullName>
        <ecNumber evidence="2">2.7.13.3</ecNumber>
    </recommendedName>
</protein>
<dbReference type="AlphaFoldDB" id="A0A0W0Z356"/>
<evidence type="ECO:0000313" key="15">
    <source>
        <dbReference type="EMBL" id="KTD63190.1"/>
    </source>
</evidence>
<keyword evidence="4 10" id="KW-0597">Phosphoprotein</keyword>
<dbReference type="Pfam" id="PF01627">
    <property type="entry name" value="Hpt"/>
    <property type="match status" value="1"/>
</dbReference>
<keyword evidence="8" id="KW-0902">Two-component regulatory system</keyword>
<dbReference type="PANTHER" id="PTHR43395:SF10">
    <property type="entry name" value="CHEMOTAXIS PROTEIN CHEA"/>
    <property type="match status" value="1"/>
</dbReference>
<reference evidence="15 16" key="1">
    <citation type="submission" date="2015-11" db="EMBL/GenBank/DDBJ databases">
        <title>Genomic analysis of 38 Legionella species identifies large and diverse effector repertoires.</title>
        <authorList>
            <person name="Burstein D."/>
            <person name="Amaro F."/>
            <person name="Zusman T."/>
            <person name="Lifshitz Z."/>
            <person name="Cohen O."/>
            <person name="Gilbert J.A."/>
            <person name="Pupko T."/>
            <person name="Shuman H.A."/>
            <person name="Segal G."/>
        </authorList>
    </citation>
    <scope>NUCLEOTIDE SEQUENCE [LARGE SCALE GENOMIC DNA]</scope>
    <source>
        <strain evidence="15 16">SC-63-C7</strain>
    </source>
</reference>
<feature type="domain" description="HPt" evidence="14">
    <location>
        <begin position="166"/>
        <end position="274"/>
    </location>
</feature>
<feature type="domain" description="HPt" evidence="14">
    <location>
        <begin position="4"/>
        <end position="107"/>
    </location>
</feature>
<dbReference type="InterPro" id="IPR003594">
    <property type="entry name" value="HATPase_dom"/>
</dbReference>
<dbReference type="Pfam" id="PF02518">
    <property type="entry name" value="HATPase_c"/>
    <property type="match status" value="1"/>
</dbReference>
<dbReference type="STRING" id="45074.Lsan_1460"/>
<keyword evidence="5 15" id="KW-0808">Transferase</keyword>
<feature type="domain" description="CheW-like" evidence="13">
    <location>
        <begin position="635"/>
        <end position="770"/>
    </location>
</feature>
<dbReference type="PROSITE" id="PS50109">
    <property type="entry name" value="HIS_KIN"/>
    <property type="match status" value="1"/>
</dbReference>
<dbReference type="SUPFAM" id="SSF55874">
    <property type="entry name" value="ATPase domain of HSP90 chaperone/DNA topoisomerase II/histidine kinase"/>
    <property type="match status" value="1"/>
</dbReference>
<evidence type="ECO:0000256" key="5">
    <source>
        <dbReference type="ARBA" id="ARBA00022679"/>
    </source>
</evidence>
<comment type="function">
    <text evidence="9">Involved in the transmission of sensory signals from the chemoreceptors to the flagellar motors. CheA is autophosphorylated; it can transfer its phosphate group to either CheB or CheY.</text>
</comment>
<dbReference type="InterPro" id="IPR002545">
    <property type="entry name" value="CheW-lke_dom"/>
</dbReference>
<keyword evidence="6" id="KW-0547">Nucleotide-binding</keyword>
<evidence type="ECO:0000256" key="10">
    <source>
        <dbReference type="PROSITE-ProRule" id="PRU00110"/>
    </source>
</evidence>
<dbReference type="InterPro" id="IPR036641">
    <property type="entry name" value="HPT_dom_sf"/>
</dbReference>
<dbReference type="InterPro" id="IPR005467">
    <property type="entry name" value="His_kinase_dom"/>
</dbReference>
<comment type="caution">
    <text evidence="15">The sequence shown here is derived from an EMBL/GenBank/DDBJ whole genome shotgun (WGS) entry which is preliminary data.</text>
</comment>
<dbReference type="EMBL" id="LNYU01000030">
    <property type="protein sequence ID" value="KTD63190.1"/>
    <property type="molecule type" value="Genomic_DNA"/>
</dbReference>
<sequence length="770" mass="86610">MTPNDQLLKQLLETFGPELESLLSIITENLRKIERAEAVNDLNLMMADISRAGRNIKVSAFSVGMQTLGKIAEFVEQLFDPYHKISTEIIQLTFRAVDGMREAMHDFIEKKPLSANLNKLLYQLESLLQLEKNEEEKQITQPKTTPHDKKSNEAVSSSIPPPPSPDSEFIKKIVETFTTELHENLITITDGLLQLEKGTESEQDFQNLLEEMFRVAHNIKGSARGVGAVDVGEIAHYLEALFAAIQKKKIAISSEIINLCLQSIDYMNEAIQCFSEQRPLSFDLHAHLQRLTHYAEGITQGEIESHISPSNQNSTKPKEKAGFPVVPPKNEFESIRVSLQNLERISVYMEEIQAIKIAIEENYSKLTKINFKLEQLTKSWKKNTSDLIKNYSGNEIKHLDTLSSVNFTELTEAKKATHLIERELRIPVSELSILLNALQDEIRTLRLIPVTNQLRYLPRIVRDLAQELKKEVNFEIRSNNVKIDKLILDGLKDPIVHILRNAIDHGIENSESRLKAGKSPQGNIIIAVTQKNNQIVFKIIDDGMGIKTDDVIRSALQKNIITQIELETMKQENIYDLLFRPGFSTRKSATDISGRGIGLDVVRSNLLRLKGQVHVESQPGKGTIFSLQVPLTLATERGLIIICGSQTFVIVTSSVECVLLLQKNDIVNVEGNPTVLVKEQPILLCSLSKVLYLDENKKNPKENFSVVVIKNDEECIALLVDEIIGEREIVLKPLQEPLTNIPCVIGATLTGSNQINFVLNSAEIIKRVLL</sequence>
<comment type="caution">
    <text evidence="10">Lacks conserved residue(s) required for the propagation of feature annotation.</text>
</comment>
<evidence type="ECO:0000259" key="14">
    <source>
        <dbReference type="PROSITE" id="PS50894"/>
    </source>
</evidence>
<gene>
    <name evidence="15" type="ORF">Lsan_1460</name>
</gene>
<organism evidence="15 16">
    <name type="scientific">Legionella santicrucis</name>
    <dbReference type="NCBI Taxonomy" id="45074"/>
    <lineage>
        <taxon>Bacteria</taxon>
        <taxon>Pseudomonadati</taxon>
        <taxon>Pseudomonadota</taxon>
        <taxon>Gammaproteobacteria</taxon>
        <taxon>Legionellales</taxon>
        <taxon>Legionellaceae</taxon>
        <taxon>Legionella</taxon>
    </lineage>
</organism>
<dbReference type="SMART" id="SM00073">
    <property type="entry name" value="HPT"/>
    <property type="match status" value="2"/>
</dbReference>
<dbReference type="GO" id="GO:0000155">
    <property type="term" value="F:phosphorelay sensor kinase activity"/>
    <property type="evidence" value="ECO:0007669"/>
    <property type="project" value="UniProtKB-ARBA"/>
</dbReference>